<proteinExistence type="predicted"/>
<accession>A0A5C5XAW6</accession>
<sequence>MPYLRNSQLADASQCLVIVVDLQEKLTGAIPQSEILLSRCRLLLRSAQVMGIPIIATEQYPQGLGETVESISDFIESTVAKKRFSSVESLGLPAAGERNDGRFRVILTGIEAHVCILQTAYDLQSLGYEVILPVDAIGSRNQLDCDVAITRMSNAGMTLTTVESILLECCESADHPEFKTISRMITGRD</sequence>
<dbReference type="Proteomes" id="UP000316095">
    <property type="component" value="Unassembled WGS sequence"/>
</dbReference>
<dbReference type="OrthoDB" id="9789777at2"/>
<dbReference type="SUPFAM" id="SSF52499">
    <property type="entry name" value="Isochorismatase-like hydrolases"/>
    <property type="match status" value="1"/>
</dbReference>
<keyword evidence="3" id="KW-1185">Reference proteome</keyword>
<feature type="domain" description="Isochorismatase-like" evidence="1">
    <location>
        <begin position="16"/>
        <end position="163"/>
    </location>
</feature>
<dbReference type="InterPro" id="IPR000868">
    <property type="entry name" value="Isochorismatase-like_dom"/>
</dbReference>
<evidence type="ECO:0000259" key="1">
    <source>
        <dbReference type="Pfam" id="PF00857"/>
    </source>
</evidence>
<protein>
    <submittedName>
        <fullName evidence="2">Isochorismatase family protein</fullName>
    </submittedName>
</protein>
<evidence type="ECO:0000313" key="2">
    <source>
        <dbReference type="EMBL" id="TWT60130.1"/>
    </source>
</evidence>
<dbReference type="Gene3D" id="3.40.50.850">
    <property type="entry name" value="Isochorismatase-like"/>
    <property type="match status" value="1"/>
</dbReference>
<name>A0A5C5XAW6_9PLAN</name>
<gene>
    <name evidence="2" type="ORF">Pan54_08440</name>
</gene>
<dbReference type="InterPro" id="IPR036380">
    <property type="entry name" value="Isochorismatase-like_sf"/>
</dbReference>
<reference evidence="2 3" key="1">
    <citation type="submission" date="2019-02" db="EMBL/GenBank/DDBJ databases">
        <title>Deep-cultivation of Planctomycetes and their phenomic and genomic characterization uncovers novel biology.</title>
        <authorList>
            <person name="Wiegand S."/>
            <person name="Jogler M."/>
            <person name="Boedeker C."/>
            <person name="Pinto D."/>
            <person name="Vollmers J."/>
            <person name="Rivas-Marin E."/>
            <person name="Kohn T."/>
            <person name="Peeters S.H."/>
            <person name="Heuer A."/>
            <person name="Rast P."/>
            <person name="Oberbeckmann S."/>
            <person name="Bunk B."/>
            <person name="Jeske O."/>
            <person name="Meyerdierks A."/>
            <person name="Storesund J.E."/>
            <person name="Kallscheuer N."/>
            <person name="Luecker S."/>
            <person name="Lage O.M."/>
            <person name="Pohl T."/>
            <person name="Merkel B.J."/>
            <person name="Hornburger P."/>
            <person name="Mueller R.-W."/>
            <person name="Bruemmer F."/>
            <person name="Labrenz M."/>
            <person name="Spormann A.M."/>
            <person name="Op Den Camp H."/>
            <person name="Overmann J."/>
            <person name="Amann R."/>
            <person name="Jetten M.S.M."/>
            <person name="Mascher T."/>
            <person name="Medema M.H."/>
            <person name="Devos D.P."/>
            <person name="Kaster A.-K."/>
            <person name="Ovreas L."/>
            <person name="Rohde M."/>
            <person name="Galperin M.Y."/>
            <person name="Jogler C."/>
        </authorList>
    </citation>
    <scope>NUCLEOTIDE SEQUENCE [LARGE SCALE GENOMIC DNA]</scope>
    <source>
        <strain evidence="2 3">Pan54</strain>
    </source>
</reference>
<dbReference type="PANTHER" id="PTHR14119">
    <property type="entry name" value="HYDROLASE"/>
    <property type="match status" value="1"/>
</dbReference>
<organism evidence="2 3">
    <name type="scientific">Rubinisphaera italica</name>
    <dbReference type="NCBI Taxonomy" id="2527969"/>
    <lineage>
        <taxon>Bacteria</taxon>
        <taxon>Pseudomonadati</taxon>
        <taxon>Planctomycetota</taxon>
        <taxon>Planctomycetia</taxon>
        <taxon>Planctomycetales</taxon>
        <taxon>Planctomycetaceae</taxon>
        <taxon>Rubinisphaera</taxon>
    </lineage>
</organism>
<dbReference type="AlphaFoldDB" id="A0A5C5XAW6"/>
<dbReference type="EMBL" id="SJPG01000001">
    <property type="protein sequence ID" value="TWT60130.1"/>
    <property type="molecule type" value="Genomic_DNA"/>
</dbReference>
<evidence type="ECO:0000313" key="3">
    <source>
        <dbReference type="Proteomes" id="UP000316095"/>
    </source>
</evidence>
<comment type="caution">
    <text evidence="2">The sequence shown here is derived from an EMBL/GenBank/DDBJ whole genome shotgun (WGS) entry which is preliminary data.</text>
</comment>
<dbReference type="Pfam" id="PF00857">
    <property type="entry name" value="Isochorismatase"/>
    <property type="match status" value="1"/>
</dbReference>
<dbReference type="InterPro" id="IPR050993">
    <property type="entry name" value="Isochorismatase_domain"/>
</dbReference>
<dbReference type="RefSeq" id="WP_146502283.1">
    <property type="nucleotide sequence ID" value="NZ_SJPG01000001.1"/>
</dbReference>
<dbReference type="PANTHER" id="PTHR14119:SF3">
    <property type="entry name" value="ISOCHORISMATASE DOMAIN-CONTAINING PROTEIN 2"/>
    <property type="match status" value="1"/>
</dbReference>